<dbReference type="Proteomes" id="UP000503011">
    <property type="component" value="Chromosome"/>
</dbReference>
<dbReference type="InterPro" id="IPR036206">
    <property type="entry name" value="ThiamineP_synth_sf"/>
</dbReference>
<sequence>MLAEVGGQLIVAGPDPLGGDAVHLAAAGPYPPPDLALVGRSCHDEAELSRLTREHYAIVSPVFPTPSKPGYGPPLGLDGLARLAARSPVPVLALGGVTPGNAAGCLAAGAAGVAVMGAVMRADDPATVVRDIRSATLSVKTAVGRGGVWS</sequence>
<dbReference type="CDD" id="cd00564">
    <property type="entry name" value="TMP_TenI"/>
    <property type="match status" value="1"/>
</dbReference>
<accession>A0A6F8YL21</accession>
<evidence type="ECO:0000256" key="1">
    <source>
        <dbReference type="ARBA" id="ARBA00003814"/>
    </source>
</evidence>
<evidence type="ECO:0000256" key="3">
    <source>
        <dbReference type="ARBA" id="ARBA00022977"/>
    </source>
</evidence>
<feature type="domain" description="Thiamine phosphate synthase/TenI" evidence="4">
    <location>
        <begin position="36"/>
        <end position="119"/>
    </location>
</feature>
<dbReference type="InterPro" id="IPR022998">
    <property type="entry name" value="ThiamineP_synth_TenI"/>
</dbReference>
<evidence type="ECO:0000313" key="5">
    <source>
        <dbReference type="EMBL" id="BCB86766.1"/>
    </source>
</evidence>
<name>A0A6F8YL21_9ACTN</name>
<protein>
    <recommendedName>
        <fullName evidence="4">Thiamine phosphate synthase/TenI domain-containing protein</fullName>
    </recommendedName>
</protein>
<keyword evidence="6" id="KW-1185">Reference proteome</keyword>
<dbReference type="PANTHER" id="PTHR20857">
    <property type="entry name" value="THIAMINE-PHOSPHATE PYROPHOSPHORYLASE"/>
    <property type="match status" value="1"/>
</dbReference>
<dbReference type="GO" id="GO:0005737">
    <property type="term" value="C:cytoplasm"/>
    <property type="evidence" value="ECO:0007669"/>
    <property type="project" value="TreeGrafter"/>
</dbReference>
<dbReference type="EMBL" id="AP022871">
    <property type="protein sequence ID" value="BCB86766.1"/>
    <property type="molecule type" value="Genomic_DNA"/>
</dbReference>
<dbReference type="GO" id="GO:0004789">
    <property type="term" value="F:thiamine-phosphate diphosphorylase activity"/>
    <property type="evidence" value="ECO:0007669"/>
    <property type="project" value="TreeGrafter"/>
</dbReference>
<evidence type="ECO:0000256" key="2">
    <source>
        <dbReference type="ARBA" id="ARBA00004948"/>
    </source>
</evidence>
<dbReference type="Pfam" id="PF02581">
    <property type="entry name" value="TMP-TENI"/>
    <property type="match status" value="1"/>
</dbReference>
<evidence type="ECO:0000313" key="6">
    <source>
        <dbReference type="Proteomes" id="UP000503011"/>
    </source>
</evidence>
<reference evidence="5 6" key="1">
    <citation type="submission" date="2020-03" db="EMBL/GenBank/DDBJ databases">
        <title>Whole genome shotgun sequence of Phytohabitans suffuscus NBRC 105367.</title>
        <authorList>
            <person name="Komaki H."/>
            <person name="Tamura T."/>
        </authorList>
    </citation>
    <scope>NUCLEOTIDE SEQUENCE [LARGE SCALE GENOMIC DNA]</scope>
    <source>
        <strain evidence="5 6">NBRC 105367</strain>
    </source>
</reference>
<dbReference type="PANTHER" id="PTHR20857:SF15">
    <property type="entry name" value="THIAMINE-PHOSPHATE SYNTHASE"/>
    <property type="match status" value="1"/>
</dbReference>
<dbReference type="AlphaFoldDB" id="A0A6F8YL21"/>
<keyword evidence="3" id="KW-0784">Thiamine biosynthesis</keyword>
<comment type="function">
    <text evidence="1">Condenses 4-methyl-5-(beta-hydroxyethyl)thiazole monophosphate (THZ-P) and 2-methyl-4-amino-5-hydroxymethyl pyrimidine pyrophosphate (HMP-PP) to form thiamine monophosphate (TMP).</text>
</comment>
<evidence type="ECO:0000259" key="4">
    <source>
        <dbReference type="Pfam" id="PF02581"/>
    </source>
</evidence>
<dbReference type="Gene3D" id="3.20.20.70">
    <property type="entry name" value="Aldolase class I"/>
    <property type="match status" value="1"/>
</dbReference>
<gene>
    <name evidence="5" type="ORF">Psuf_040790</name>
</gene>
<organism evidence="5 6">
    <name type="scientific">Phytohabitans suffuscus</name>
    <dbReference type="NCBI Taxonomy" id="624315"/>
    <lineage>
        <taxon>Bacteria</taxon>
        <taxon>Bacillati</taxon>
        <taxon>Actinomycetota</taxon>
        <taxon>Actinomycetes</taxon>
        <taxon>Micromonosporales</taxon>
        <taxon>Micromonosporaceae</taxon>
    </lineage>
</organism>
<dbReference type="KEGG" id="psuu:Psuf_040790"/>
<proteinExistence type="predicted"/>
<comment type="pathway">
    <text evidence="2">Cofactor biosynthesis; thiamine diphosphate biosynthesis.</text>
</comment>
<dbReference type="GO" id="GO:0009228">
    <property type="term" value="P:thiamine biosynthetic process"/>
    <property type="evidence" value="ECO:0007669"/>
    <property type="project" value="UniProtKB-KW"/>
</dbReference>
<reference evidence="5 6" key="2">
    <citation type="submission" date="2020-03" db="EMBL/GenBank/DDBJ databases">
        <authorList>
            <person name="Ichikawa N."/>
            <person name="Kimura A."/>
            <person name="Kitahashi Y."/>
            <person name="Uohara A."/>
        </authorList>
    </citation>
    <scope>NUCLEOTIDE SEQUENCE [LARGE SCALE GENOMIC DNA]</scope>
    <source>
        <strain evidence="5 6">NBRC 105367</strain>
    </source>
</reference>
<dbReference type="SUPFAM" id="SSF51391">
    <property type="entry name" value="Thiamin phosphate synthase"/>
    <property type="match status" value="1"/>
</dbReference>
<dbReference type="InterPro" id="IPR013785">
    <property type="entry name" value="Aldolase_TIM"/>
</dbReference>